<gene>
    <name evidence="3" type="ORF">HA49_11310</name>
</gene>
<evidence type="ECO:0000259" key="2">
    <source>
        <dbReference type="PROSITE" id="PS50931"/>
    </source>
</evidence>
<evidence type="ECO:0000256" key="1">
    <source>
        <dbReference type="ARBA" id="ARBA00009437"/>
    </source>
</evidence>
<comment type="similarity">
    <text evidence="1">Belongs to the LysR transcriptional regulatory family.</text>
</comment>
<dbReference type="SUPFAM" id="SSF46785">
    <property type="entry name" value="Winged helix' DNA-binding domain"/>
    <property type="match status" value="1"/>
</dbReference>
<accession>A0A095T8E3</accession>
<dbReference type="GO" id="GO:0003700">
    <property type="term" value="F:DNA-binding transcription factor activity"/>
    <property type="evidence" value="ECO:0007669"/>
    <property type="project" value="InterPro"/>
</dbReference>
<comment type="caution">
    <text evidence="3">The sequence shown here is derived from an EMBL/GenBank/DDBJ whole genome shotgun (WGS) entry which is preliminary data.</text>
</comment>
<dbReference type="Pfam" id="PF00126">
    <property type="entry name" value="HTH_1"/>
    <property type="match status" value="1"/>
</dbReference>
<dbReference type="EMBL" id="JPKR02000003">
    <property type="protein sequence ID" value="KGD72809.1"/>
    <property type="molecule type" value="Genomic_DNA"/>
</dbReference>
<proteinExistence type="inferred from homology"/>
<dbReference type="InterPro" id="IPR000847">
    <property type="entry name" value="LysR_HTH_N"/>
</dbReference>
<dbReference type="InterPro" id="IPR036388">
    <property type="entry name" value="WH-like_DNA-bd_sf"/>
</dbReference>
<dbReference type="AlphaFoldDB" id="A0A095T8E3"/>
<dbReference type="GO" id="GO:0006351">
    <property type="term" value="P:DNA-templated transcription"/>
    <property type="evidence" value="ECO:0007669"/>
    <property type="project" value="TreeGrafter"/>
</dbReference>
<dbReference type="RefSeq" id="WP_038020492.1">
    <property type="nucleotide sequence ID" value="NZ_JPKR02000003.1"/>
</dbReference>
<feature type="domain" description="HTH lysR-type" evidence="2">
    <location>
        <begin position="12"/>
        <end position="62"/>
    </location>
</feature>
<dbReference type="eggNOG" id="COG0583">
    <property type="taxonomic scope" value="Bacteria"/>
</dbReference>
<dbReference type="PANTHER" id="PTHR30537">
    <property type="entry name" value="HTH-TYPE TRANSCRIPTIONAL REGULATOR"/>
    <property type="match status" value="1"/>
</dbReference>
<dbReference type="InterPro" id="IPR036390">
    <property type="entry name" value="WH_DNA-bd_sf"/>
</dbReference>
<dbReference type="PANTHER" id="PTHR30537:SF5">
    <property type="entry name" value="HTH-TYPE TRANSCRIPTIONAL ACTIVATOR TTDR-RELATED"/>
    <property type="match status" value="1"/>
</dbReference>
<organism evidence="3 4">
    <name type="scientific">Tatumella morbirosei</name>
    <dbReference type="NCBI Taxonomy" id="642227"/>
    <lineage>
        <taxon>Bacteria</taxon>
        <taxon>Pseudomonadati</taxon>
        <taxon>Pseudomonadota</taxon>
        <taxon>Gammaproteobacteria</taxon>
        <taxon>Enterobacterales</taxon>
        <taxon>Erwiniaceae</taxon>
        <taxon>Tatumella</taxon>
    </lineage>
</organism>
<keyword evidence="4" id="KW-1185">Reference proteome</keyword>
<reference evidence="3" key="1">
    <citation type="submission" date="2014-12" db="EMBL/GenBank/DDBJ databases">
        <title>The draft genome of the Tatumella morbirosei type strain, LMG23360T isolated from pineapple rot.</title>
        <authorList>
            <person name="Smits T.H."/>
            <person name="Palmer M."/>
            <person name="Venter S.N."/>
            <person name="Duffy B."/>
            <person name="Steenkamp E.T."/>
            <person name="Chan W.Y."/>
            <person name="Coutinho T.A."/>
            <person name="Coetzee M.P."/>
            <person name="De Maayer P."/>
        </authorList>
    </citation>
    <scope>NUCLEOTIDE SEQUENCE [LARGE SCALE GENOMIC DNA]</scope>
    <source>
        <strain evidence="3">LMG 23360</strain>
    </source>
</reference>
<dbReference type="InterPro" id="IPR058163">
    <property type="entry name" value="LysR-type_TF_proteobact-type"/>
</dbReference>
<dbReference type="Proteomes" id="UP000029577">
    <property type="component" value="Unassembled WGS sequence"/>
</dbReference>
<name>A0A095T8E3_9GAMM</name>
<sequence length="97" mass="10805">MKRTVHPVGIAAFVLTARLDSFSAAAQEPGMKRSAVTKMVRLLLARLGVKLMERFNRMAVLTPQGENYLQQCRNAFELIDETEYKLLALSAAPLRAV</sequence>
<protein>
    <recommendedName>
        <fullName evidence="2">HTH lysR-type domain-containing protein</fullName>
    </recommendedName>
</protein>
<dbReference type="OrthoDB" id="6988449at2"/>
<evidence type="ECO:0000313" key="4">
    <source>
        <dbReference type="Proteomes" id="UP000029577"/>
    </source>
</evidence>
<dbReference type="GO" id="GO:0043565">
    <property type="term" value="F:sequence-specific DNA binding"/>
    <property type="evidence" value="ECO:0007669"/>
    <property type="project" value="TreeGrafter"/>
</dbReference>
<dbReference type="Gene3D" id="1.10.10.10">
    <property type="entry name" value="Winged helix-like DNA-binding domain superfamily/Winged helix DNA-binding domain"/>
    <property type="match status" value="1"/>
</dbReference>
<evidence type="ECO:0000313" key="3">
    <source>
        <dbReference type="EMBL" id="KGD72809.1"/>
    </source>
</evidence>
<dbReference type="PROSITE" id="PS50931">
    <property type="entry name" value="HTH_LYSR"/>
    <property type="match status" value="1"/>
</dbReference>